<dbReference type="PANTHER" id="PTHR47485:SF1">
    <property type="entry name" value="THYLAKOID LUMENAL 17.4 KDA PROTEIN, CHLOROPLASTIC"/>
    <property type="match status" value="1"/>
</dbReference>
<comment type="caution">
    <text evidence="4">The sequence shown here is derived from an EMBL/GenBank/DDBJ whole genome shotgun (WGS) entry which is preliminary data.</text>
</comment>
<organism evidence="4 5">
    <name type="scientific">Bordetella genomosp. 11</name>
    <dbReference type="NCBI Taxonomy" id="1416808"/>
    <lineage>
        <taxon>Bacteria</taxon>
        <taxon>Pseudomonadati</taxon>
        <taxon>Pseudomonadota</taxon>
        <taxon>Betaproteobacteria</taxon>
        <taxon>Burkholderiales</taxon>
        <taxon>Alcaligenaceae</taxon>
        <taxon>Bordetella</taxon>
    </lineage>
</organism>
<dbReference type="InterPro" id="IPR001646">
    <property type="entry name" value="5peptide_repeat"/>
</dbReference>
<dbReference type="OrthoDB" id="237820at2"/>
<dbReference type="InterPro" id="IPR018683">
    <property type="entry name" value="DUF2169"/>
</dbReference>
<proteinExistence type="predicted"/>
<reference evidence="5" key="1">
    <citation type="submission" date="2017-05" db="EMBL/GenBank/DDBJ databases">
        <title>Complete and WGS of Bordetella genogroups.</title>
        <authorList>
            <person name="Spilker T."/>
            <person name="Lipuma J."/>
        </authorList>
    </citation>
    <scope>NUCLEOTIDE SEQUENCE [LARGE SCALE GENOMIC DNA]</scope>
    <source>
        <strain evidence="5">AU8856</strain>
    </source>
</reference>
<sequence>MRVVKPSRLSVLTRPYRRHGTDVLGTAVMALATLDERPALMPEQELWRVASEEAGGLLDLGMPKADPEFLISGLAYTRHQPDKTACAVRARVGGLDKSLLVFGDRYWLDGRATAPEAFDAMRVDWAHTYGGPGHAGNPLGSGMRARRIDGTQAVPLPNVEHPRGRVSRPGQDVPPASFDAIAPDNPARFARMGSRYGQDWLQREFPGFAADMDWHYFNAASPDQWWAGRAEVPAGAEYEIWNMHPDRPVLRGHLPTWRVRCFAGGHGDAPRLREIPMRLSTAWFFPHRDRVLLIWHGALQIAESDAADIAHVMPAIELADASRGMDHYQDVLRRRTDPREGAIHALRDGDLAEAALYADAPDAPLPDIAARPLVRNMYAGAERRRRASRQTLADEGLDPDDFLAPPMTMPPRMKIDDLPMLLEQASQERKKGEALLAQARDTLLRDPDLQRFGEAAGMDVDAIARPDGGGPMAARFDPGALKRQLREFRERFPQAAASRASFAAQADRLYLQTAHLGAAPEAMPPLRARRTRRRISAIHQRTRDFTGMHLVGADLSGLDLRGACFRGASLEGAKLDGACLDDCDFTQAVLARVSMTGGSLARARLQRANIADARFDGVSLEAVDLDQATVESAQFSSCSFAGARLIQTRLGESRFAHCDFRGATLEEAVPLKAVFQACDFREAMLRRCAFMECTLAETAFAHAGLIRCAFVHTGFGAGMDFSDARLEMSSFSAGTVLRHACLDGVELRQCGLRGVHLEGASLARARLHGSDLSECVFVGACLDGIDAAESLFVRADFTGATLRGANLMQSLLGRADFTRADLRDANLFRADVGEAVLDGSTSLDGAYTEGAKLWPRRRTGTAGPAL</sequence>
<dbReference type="Pfam" id="PF09937">
    <property type="entry name" value="DUF2169"/>
    <property type="match status" value="1"/>
</dbReference>
<evidence type="ECO:0000256" key="2">
    <source>
        <dbReference type="SAM" id="MobiDB-lite"/>
    </source>
</evidence>
<dbReference type="Gene3D" id="2.160.20.80">
    <property type="entry name" value="E3 ubiquitin-protein ligase SopA"/>
    <property type="match status" value="3"/>
</dbReference>
<dbReference type="PANTHER" id="PTHR47485">
    <property type="entry name" value="THYLAKOID LUMENAL 17.4 KDA PROTEIN, CHLOROPLASTIC"/>
    <property type="match status" value="1"/>
</dbReference>
<dbReference type="Proteomes" id="UP000215767">
    <property type="component" value="Unassembled WGS sequence"/>
</dbReference>
<dbReference type="RefSeq" id="WP_094844419.1">
    <property type="nucleotide sequence ID" value="NZ_NEVS01000004.1"/>
</dbReference>
<evidence type="ECO:0000313" key="4">
    <source>
        <dbReference type="EMBL" id="OZI63159.1"/>
    </source>
</evidence>
<name>A0A261UMS3_9BORD</name>
<accession>A0A261UMS3</accession>
<protein>
    <recommendedName>
        <fullName evidence="3">DUF2169 domain-containing protein</fullName>
    </recommendedName>
</protein>
<feature type="region of interest" description="Disordered" evidence="2">
    <location>
        <begin position="154"/>
        <end position="175"/>
    </location>
</feature>
<dbReference type="SUPFAM" id="SSF141571">
    <property type="entry name" value="Pentapeptide repeat-like"/>
    <property type="match status" value="2"/>
</dbReference>
<feature type="region of interest" description="Disordered" evidence="2">
    <location>
        <begin position="384"/>
        <end position="406"/>
    </location>
</feature>
<dbReference type="EMBL" id="NEVS01000004">
    <property type="protein sequence ID" value="OZI63159.1"/>
    <property type="molecule type" value="Genomic_DNA"/>
</dbReference>
<evidence type="ECO:0000313" key="5">
    <source>
        <dbReference type="Proteomes" id="UP000215767"/>
    </source>
</evidence>
<dbReference type="AlphaFoldDB" id="A0A261UMS3"/>
<feature type="domain" description="DUF2169" evidence="3">
    <location>
        <begin position="19"/>
        <end position="296"/>
    </location>
</feature>
<keyword evidence="1" id="KW-0677">Repeat</keyword>
<gene>
    <name evidence="4" type="ORF">CAL28_29140</name>
</gene>
<dbReference type="Pfam" id="PF00805">
    <property type="entry name" value="Pentapeptide"/>
    <property type="match status" value="4"/>
</dbReference>
<keyword evidence="5" id="KW-1185">Reference proteome</keyword>
<evidence type="ECO:0000256" key="1">
    <source>
        <dbReference type="ARBA" id="ARBA00022737"/>
    </source>
</evidence>
<evidence type="ECO:0000259" key="3">
    <source>
        <dbReference type="Pfam" id="PF09937"/>
    </source>
</evidence>